<feature type="domain" description="NlpC/P60" evidence="5">
    <location>
        <begin position="207"/>
        <end position="354"/>
    </location>
</feature>
<organism evidence="6 7">
    <name type="scientific">Streptomyces carminius</name>
    <dbReference type="NCBI Taxonomy" id="2665496"/>
    <lineage>
        <taxon>Bacteria</taxon>
        <taxon>Bacillati</taxon>
        <taxon>Actinomycetota</taxon>
        <taxon>Actinomycetes</taxon>
        <taxon>Kitasatosporales</taxon>
        <taxon>Streptomycetaceae</taxon>
        <taxon>Streptomyces</taxon>
    </lineage>
</organism>
<dbReference type="EMBL" id="PGGW01000049">
    <property type="protein sequence ID" value="PJE97104.1"/>
    <property type="molecule type" value="Genomic_DNA"/>
</dbReference>
<comment type="caution">
    <text evidence="6">The sequence shown here is derived from an EMBL/GenBank/DDBJ whole genome shotgun (WGS) entry which is preliminary data.</text>
</comment>
<dbReference type="Proteomes" id="UP000230407">
    <property type="component" value="Unassembled WGS sequence"/>
</dbReference>
<dbReference type="SUPFAM" id="SSF54001">
    <property type="entry name" value="Cysteine proteinases"/>
    <property type="match status" value="1"/>
</dbReference>
<dbReference type="InterPro" id="IPR000064">
    <property type="entry name" value="NLP_P60_dom"/>
</dbReference>
<dbReference type="RefSeq" id="WP_100202306.1">
    <property type="nucleotide sequence ID" value="NZ_PGGW01000049.1"/>
</dbReference>
<evidence type="ECO:0000256" key="3">
    <source>
        <dbReference type="ARBA" id="ARBA00022801"/>
    </source>
</evidence>
<dbReference type="Pfam" id="PF13406">
    <property type="entry name" value="SLT_2"/>
    <property type="match status" value="1"/>
</dbReference>
<name>A0A2M8LYV4_9ACTN</name>
<evidence type="ECO:0000256" key="1">
    <source>
        <dbReference type="ARBA" id="ARBA00007074"/>
    </source>
</evidence>
<dbReference type="InterPro" id="IPR038765">
    <property type="entry name" value="Papain-like_cys_pep_sf"/>
</dbReference>
<dbReference type="PANTHER" id="PTHR47359">
    <property type="entry name" value="PEPTIDOGLYCAN DL-ENDOPEPTIDASE CWLO"/>
    <property type="match status" value="1"/>
</dbReference>
<dbReference type="GO" id="GO:0008234">
    <property type="term" value="F:cysteine-type peptidase activity"/>
    <property type="evidence" value="ECO:0007669"/>
    <property type="project" value="UniProtKB-KW"/>
</dbReference>
<evidence type="ECO:0000256" key="2">
    <source>
        <dbReference type="ARBA" id="ARBA00022670"/>
    </source>
</evidence>
<evidence type="ECO:0000256" key="4">
    <source>
        <dbReference type="ARBA" id="ARBA00022807"/>
    </source>
</evidence>
<proteinExistence type="inferred from homology"/>
<gene>
    <name evidence="6" type="ORF">CUT44_14060</name>
</gene>
<accession>A0A2M8LYV4</accession>
<keyword evidence="3" id="KW-0378">Hydrolase</keyword>
<protein>
    <submittedName>
        <fullName evidence="6">Peptidase</fullName>
    </submittedName>
</protein>
<keyword evidence="2" id="KW-0645">Protease</keyword>
<dbReference type="InterPro" id="IPR051794">
    <property type="entry name" value="PG_Endopeptidase_C40"/>
</dbReference>
<dbReference type="GO" id="GO:0006508">
    <property type="term" value="P:proteolysis"/>
    <property type="evidence" value="ECO:0007669"/>
    <property type="project" value="UniProtKB-KW"/>
</dbReference>
<evidence type="ECO:0000313" key="6">
    <source>
        <dbReference type="EMBL" id="PJE97104.1"/>
    </source>
</evidence>
<dbReference type="Gene3D" id="1.10.530.10">
    <property type="match status" value="1"/>
</dbReference>
<dbReference type="Pfam" id="PF00877">
    <property type="entry name" value="NLPC_P60"/>
    <property type="match status" value="1"/>
</dbReference>
<dbReference type="PROSITE" id="PS51935">
    <property type="entry name" value="NLPC_P60"/>
    <property type="match status" value="1"/>
</dbReference>
<keyword evidence="7" id="KW-1185">Reference proteome</keyword>
<dbReference type="CDD" id="cd13399">
    <property type="entry name" value="Slt35-like"/>
    <property type="match status" value="1"/>
</dbReference>
<dbReference type="InterPro" id="IPR023346">
    <property type="entry name" value="Lysozyme-like_dom_sf"/>
</dbReference>
<keyword evidence="4" id="KW-0788">Thiol protease</keyword>
<comment type="similarity">
    <text evidence="1">Belongs to the peptidase C40 family.</text>
</comment>
<dbReference type="AlphaFoldDB" id="A0A2M8LYV4"/>
<dbReference type="PANTHER" id="PTHR47359:SF3">
    <property type="entry name" value="NLP_P60 DOMAIN-CONTAINING PROTEIN-RELATED"/>
    <property type="match status" value="1"/>
</dbReference>
<reference evidence="6 7" key="1">
    <citation type="submission" date="2017-11" db="EMBL/GenBank/DDBJ databases">
        <title>Streptomyces carmine sp. nov., a novel actinomycete isolated from Sophora alopecuroides in Xinjiang, China.</title>
        <authorList>
            <person name="Wang Y."/>
            <person name="Luo X."/>
            <person name="Wan C."/>
            <person name="Zhang L."/>
        </authorList>
    </citation>
    <scope>NUCLEOTIDE SEQUENCE [LARGE SCALE GENOMIC DNA]</scope>
    <source>
        <strain evidence="6 7">TRM SA0054</strain>
    </source>
</reference>
<evidence type="ECO:0000259" key="5">
    <source>
        <dbReference type="PROSITE" id="PS51935"/>
    </source>
</evidence>
<dbReference type="SUPFAM" id="SSF53955">
    <property type="entry name" value="Lysozyme-like"/>
    <property type="match status" value="1"/>
</dbReference>
<dbReference type="Gene3D" id="3.90.1720.10">
    <property type="entry name" value="endopeptidase domain like (from Nostoc punctiforme)"/>
    <property type="match status" value="1"/>
</dbReference>
<dbReference type="InterPro" id="IPR031304">
    <property type="entry name" value="SLT_2"/>
</dbReference>
<sequence>MKVLIRAAAGGAALLLLAAVGLVAMVLVDGDAEAIETSDGGGGLQGVPAEFRPWILKASEECGHPELTPALLAAQLWQESRFATSREAATSSAGAQGPAQFMPGTWATWGRDADGNGEASPWDIGDAVMAQGRMMCSLLKQAKASGYGGDARALALAGYNAGWGRVEQFRGVPPKSFAGGETYHYVRTILATMPRFQGPGLLEVSGSGHGADALRKAAARLGTPYAWGGGGPGGPSTGFCDGTNGYQGGRCSASSTVGFDCSSLVQYAYWPDLKLPRVAAAQYGATSDRPVSRKNLKVGDLLFWSHGGSGGIYHVALYAGDGNVVHAPRTGQDVKVAPLTSAMPEGDYFGATRP</sequence>
<evidence type="ECO:0000313" key="7">
    <source>
        <dbReference type="Proteomes" id="UP000230407"/>
    </source>
</evidence>